<name>A0ABN8A0U1_9BACI</name>
<protein>
    <submittedName>
        <fullName evidence="1">Uncharacterized protein</fullName>
    </submittedName>
</protein>
<reference evidence="1 2" key="1">
    <citation type="submission" date="2021-10" db="EMBL/GenBank/DDBJ databases">
        <authorList>
            <person name="Criscuolo A."/>
        </authorList>
    </citation>
    <scope>NUCLEOTIDE SEQUENCE [LARGE SCALE GENOMIC DNA]</scope>
    <source>
        <strain evidence="2">CIP 111899</strain>
    </source>
</reference>
<accession>A0ABN8A0U1</accession>
<dbReference type="EMBL" id="CAKJTI010000013">
    <property type="protein sequence ID" value="CAG9613485.1"/>
    <property type="molecule type" value="Genomic_DNA"/>
</dbReference>
<sequence>MVYDTKVRSWNETLKQLQKRYTGAAVENRKQFEDIELMTFFQNNEYIALPTHISGLSAARFTSYSIFTTEDKNRKVGTLIIEYFEDDTETFRIEQLYFV</sequence>
<evidence type="ECO:0000313" key="1">
    <source>
        <dbReference type="EMBL" id="CAG9613485.1"/>
    </source>
</evidence>
<proteinExistence type="predicted"/>
<dbReference type="RefSeq" id="WP_230575557.1">
    <property type="nucleotide sequence ID" value="NZ_CAKJTI010000013.1"/>
</dbReference>
<dbReference type="Proteomes" id="UP000789423">
    <property type="component" value="Unassembled WGS sequence"/>
</dbReference>
<keyword evidence="2" id="KW-1185">Reference proteome</keyword>
<evidence type="ECO:0000313" key="2">
    <source>
        <dbReference type="Proteomes" id="UP000789423"/>
    </source>
</evidence>
<organism evidence="1 2">
    <name type="scientific">Bacillus rhizoplanae</name>
    <dbReference type="NCBI Taxonomy" id="2880966"/>
    <lineage>
        <taxon>Bacteria</taxon>
        <taxon>Bacillati</taxon>
        <taxon>Bacillota</taxon>
        <taxon>Bacilli</taxon>
        <taxon>Bacillales</taxon>
        <taxon>Bacillaceae</taxon>
        <taxon>Bacillus</taxon>
    </lineage>
</organism>
<comment type="caution">
    <text evidence="1">The sequence shown here is derived from an EMBL/GenBank/DDBJ whole genome shotgun (WGS) entry which is preliminary data.</text>
</comment>
<gene>
    <name evidence="1" type="ORF">BACCIP111899_02700</name>
</gene>